<dbReference type="InterPro" id="IPR001375">
    <property type="entry name" value="Peptidase_S9_cat"/>
</dbReference>
<dbReference type="Proteomes" id="UP000095743">
    <property type="component" value="Chromosome"/>
</dbReference>
<sequence>MRTIFSFENEFVTVEEILIKKIPCLKFKPKGIQEERLPTILYYHGWHSGKVYQRFKGTVLASYGYQVIVPDAIYHGERDPIDHDDPNMLEAYFWKVILQNVQESEQLIAGIIEEHQGDPRRMAVIGSSMGGFSASGIFVQNKNLKCLINFNGSCAWVKAEEIFRRKSKRLSMTPEEMQELSPYDPMLNKENLQLRPILMLHGNRDSSVPINSQRLFYQSASYHYKECPERLRLVEIQNMDHYISTGMMEEAIIWLKKYL</sequence>
<protein>
    <recommendedName>
        <fullName evidence="1">Peptidase S9 prolyl oligopeptidase catalytic domain-containing protein</fullName>
    </recommendedName>
</protein>
<evidence type="ECO:0000313" key="2">
    <source>
        <dbReference type="EMBL" id="AOT70760.1"/>
    </source>
</evidence>
<dbReference type="OrthoDB" id="31158at2"/>
<dbReference type="Gene3D" id="3.40.50.1820">
    <property type="entry name" value="alpha/beta hydrolase"/>
    <property type="match status" value="1"/>
</dbReference>
<dbReference type="InterPro" id="IPR029058">
    <property type="entry name" value="AB_hydrolase_fold"/>
</dbReference>
<dbReference type="STRING" id="1424294.Gferi_14960"/>
<reference evidence="2 3" key="1">
    <citation type="submission" date="2016-09" db="EMBL/GenBank/DDBJ databases">
        <title>Genomic analysis reveals versatility of anaerobic energy metabolism of Geosporobacter ferrireducens IRF9 of phylum Firmicutes.</title>
        <authorList>
            <person name="Kim S.-J."/>
        </authorList>
    </citation>
    <scope>NUCLEOTIDE SEQUENCE [LARGE SCALE GENOMIC DNA]</scope>
    <source>
        <strain evidence="2 3">IRF9</strain>
    </source>
</reference>
<organism evidence="2 3">
    <name type="scientific">Geosporobacter ferrireducens</name>
    <dbReference type="NCBI Taxonomy" id="1424294"/>
    <lineage>
        <taxon>Bacteria</taxon>
        <taxon>Bacillati</taxon>
        <taxon>Bacillota</taxon>
        <taxon>Clostridia</taxon>
        <taxon>Peptostreptococcales</taxon>
        <taxon>Thermotaleaceae</taxon>
        <taxon>Geosporobacter</taxon>
    </lineage>
</organism>
<dbReference type="EMBL" id="CP017269">
    <property type="protein sequence ID" value="AOT70760.1"/>
    <property type="molecule type" value="Genomic_DNA"/>
</dbReference>
<dbReference type="Pfam" id="PF00326">
    <property type="entry name" value="Peptidase_S9"/>
    <property type="match status" value="1"/>
</dbReference>
<evidence type="ECO:0000259" key="1">
    <source>
        <dbReference type="Pfam" id="PF00326"/>
    </source>
</evidence>
<proteinExistence type="predicted"/>
<dbReference type="AlphaFoldDB" id="A0A1D8GIN4"/>
<dbReference type="GO" id="GO:0006508">
    <property type="term" value="P:proteolysis"/>
    <property type="evidence" value="ECO:0007669"/>
    <property type="project" value="InterPro"/>
</dbReference>
<dbReference type="SUPFAM" id="SSF53474">
    <property type="entry name" value="alpha/beta-Hydrolases"/>
    <property type="match status" value="1"/>
</dbReference>
<accession>A0A1D8GIN4</accession>
<keyword evidence="3" id="KW-1185">Reference proteome</keyword>
<dbReference type="KEGG" id="gfe:Gferi_14960"/>
<gene>
    <name evidence="2" type="ORF">Gferi_14960</name>
</gene>
<feature type="domain" description="Peptidase S9 prolyl oligopeptidase catalytic" evidence="1">
    <location>
        <begin position="111"/>
        <end position="225"/>
    </location>
</feature>
<name>A0A1D8GIN4_9FIRM</name>
<evidence type="ECO:0000313" key="3">
    <source>
        <dbReference type="Proteomes" id="UP000095743"/>
    </source>
</evidence>
<dbReference type="PANTHER" id="PTHR47381">
    <property type="entry name" value="ALPHA/BETA-HYDROLASES SUPERFAMILY PROTEIN"/>
    <property type="match status" value="1"/>
</dbReference>
<dbReference type="GO" id="GO:0008236">
    <property type="term" value="F:serine-type peptidase activity"/>
    <property type="evidence" value="ECO:0007669"/>
    <property type="project" value="InterPro"/>
</dbReference>
<dbReference type="PANTHER" id="PTHR47381:SF3">
    <property type="entry name" value="ALPHA_BETA-HYDROLASES SUPERFAMILY PROTEIN"/>
    <property type="match status" value="1"/>
</dbReference>
<dbReference type="RefSeq" id="WP_069977876.1">
    <property type="nucleotide sequence ID" value="NZ_CP017269.1"/>
</dbReference>